<evidence type="ECO:0000256" key="7">
    <source>
        <dbReference type="SAM" id="MobiDB-lite"/>
    </source>
</evidence>
<dbReference type="FunFam" id="1.10.10.10:FF:000068">
    <property type="entry name" value="RNA polymerase sigma factor"/>
    <property type="match status" value="1"/>
</dbReference>
<gene>
    <name evidence="10" type="ordered locus">MycrhN_0195</name>
</gene>
<keyword evidence="5 6" id="KW-0804">Transcription</keyword>
<evidence type="ECO:0000256" key="2">
    <source>
        <dbReference type="ARBA" id="ARBA00023015"/>
    </source>
</evidence>
<dbReference type="AlphaFoldDB" id="G8RHN8"/>
<keyword evidence="2 6" id="KW-0805">Transcription regulation</keyword>
<evidence type="ECO:0000256" key="6">
    <source>
        <dbReference type="RuleBase" id="RU000716"/>
    </source>
</evidence>
<evidence type="ECO:0000313" key="10">
    <source>
        <dbReference type="EMBL" id="AEV70840.1"/>
    </source>
</evidence>
<feature type="compositionally biased region" description="Basic and acidic residues" evidence="7">
    <location>
        <begin position="225"/>
        <end position="241"/>
    </location>
</feature>
<keyword evidence="3 6" id="KW-0731">Sigma factor</keyword>
<name>G8RHN8_MYCRN</name>
<dbReference type="eggNOG" id="COG1595">
    <property type="taxonomic scope" value="Bacteria"/>
</dbReference>
<dbReference type="OrthoDB" id="9803470at2"/>
<dbReference type="NCBIfam" id="TIGR02947">
    <property type="entry name" value="SigH_actino"/>
    <property type="match status" value="1"/>
</dbReference>
<protein>
    <recommendedName>
        <fullName evidence="6">RNA polymerase sigma factor</fullName>
    </recommendedName>
</protein>
<dbReference type="GO" id="GO:0016987">
    <property type="term" value="F:sigma factor activity"/>
    <property type="evidence" value="ECO:0007669"/>
    <property type="project" value="UniProtKB-KW"/>
</dbReference>
<dbReference type="Pfam" id="PF04542">
    <property type="entry name" value="Sigma70_r2"/>
    <property type="match status" value="1"/>
</dbReference>
<dbReference type="Pfam" id="PF08281">
    <property type="entry name" value="Sigma70_r4_2"/>
    <property type="match status" value="1"/>
</dbReference>
<evidence type="ECO:0000313" key="11">
    <source>
        <dbReference type="Proteomes" id="UP000005442"/>
    </source>
</evidence>
<evidence type="ECO:0000259" key="8">
    <source>
        <dbReference type="Pfam" id="PF04542"/>
    </source>
</evidence>
<dbReference type="GO" id="GO:0006352">
    <property type="term" value="P:DNA-templated transcription initiation"/>
    <property type="evidence" value="ECO:0007669"/>
    <property type="project" value="InterPro"/>
</dbReference>
<dbReference type="CDD" id="cd06171">
    <property type="entry name" value="Sigma70_r4"/>
    <property type="match status" value="1"/>
</dbReference>
<dbReference type="PANTHER" id="PTHR43133">
    <property type="entry name" value="RNA POLYMERASE ECF-TYPE SIGMA FACTO"/>
    <property type="match status" value="1"/>
</dbReference>
<keyword evidence="4 6" id="KW-0238">DNA-binding</keyword>
<dbReference type="InterPro" id="IPR036388">
    <property type="entry name" value="WH-like_DNA-bd_sf"/>
</dbReference>
<dbReference type="GO" id="GO:0003677">
    <property type="term" value="F:DNA binding"/>
    <property type="evidence" value="ECO:0007669"/>
    <property type="project" value="UniProtKB-KW"/>
</dbReference>
<dbReference type="InterPro" id="IPR013324">
    <property type="entry name" value="RNA_pol_sigma_r3/r4-like"/>
</dbReference>
<dbReference type="PROSITE" id="PS01063">
    <property type="entry name" value="SIGMA70_ECF"/>
    <property type="match status" value="1"/>
</dbReference>
<dbReference type="InterPro" id="IPR039425">
    <property type="entry name" value="RNA_pol_sigma-70-like"/>
</dbReference>
<feature type="domain" description="RNA polymerase sigma-70 region 2" evidence="8">
    <location>
        <begin position="42"/>
        <end position="105"/>
    </location>
</feature>
<evidence type="ECO:0000256" key="5">
    <source>
        <dbReference type="ARBA" id="ARBA00023163"/>
    </source>
</evidence>
<dbReference type="SUPFAM" id="SSF88659">
    <property type="entry name" value="Sigma3 and sigma4 domains of RNA polymerase sigma factors"/>
    <property type="match status" value="1"/>
</dbReference>
<dbReference type="InterPro" id="IPR013325">
    <property type="entry name" value="RNA_pol_sigma_r2"/>
</dbReference>
<dbReference type="HOGENOM" id="CLU_047691_1_1_11"/>
<dbReference type="Proteomes" id="UP000005442">
    <property type="component" value="Chromosome"/>
</dbReference>
<dbReference type="InterPro" id="IPR000838">
    <property type="entry name" value="RNA_pol_sigma70_ECF_CS"/>
</dbReference>
<dbReference type="InterPro" id="IPR014284">
    <property type="entry name" value="RNA_pol_sigma-70_dom"/>
</dbReference>
<keyword evidence="11" id="KW-1185">Reference proteome</keyword>
<dbReference type="NCBIfam" id="TIGR02937">
    <property type="entry name" value="sigma70-ECF"/>
    <property type="match status" value="1"/>
</dbReference>
<evidence type="ECO:0000256" key="1">
    <source>
        <dbReference type="ARBA" id="ARBA00010641"/>
    </source>
</evidence>
<evidence type="ECO:0000256" key="3">
    <source>
        <dbReference type="ARBA" id="ARBA00023082"/>
    </source>
</evidence>
<feature type="compositionally biased region" description="Basic and acidic residues" evidence="7">
    <location>
        <begin position="1"/>
        <end position="11"/>
    </location>
</feature>
<dbReference type="GO" id="GO:0009408">
    <property type="term" value="P:response to heat"/>
    <property type="evidence" value="ECO:0007669"/>
    <property type="project" value="UniProtKB-ARBA"/>
</dbReference>
<dbReference type="InterPro" id="IPR014293">
    <property type="entry name" value="RNA_pol_sigma70_actinobac"/>
</dbReference>
<comment type="similarity">
    <text evidence="1 6">Belongs to the sigma-70 factor family. ECF subfamily.</text>
</comment>
<dbReference type="InterPro" id="IPR013249">
    <property type="entry name" value="RNA_pol_sigma70_r4_t2"/>
</dbReference>
<sequence length="241" mass="27205">MVTGDRTDTTVDGRSVSSRRAESAVDADELTVSFIRDVAPLLGPLYRQALRMTRYHADAEDLLQDTLLKAYANLHTFRQGTNLKAWLYRILTNNYINDYRKRQRRPAQIPTEEITDQQLASHAQHTSTGLRSAEDDALAALPDNAIKAAMQALPEQFRMAVYYADVEGLRRSEIAEVMGTPIGTVVSRLHRGRHQLRGLLAARGLPLNTPARRHRRPSPATRPPRLSDARSRSRLVERGFR</sequence>
<accession>G8RHN8</accession>
<feature type="region of interest" description="Disordered" evidence="7">
    <location>
        <begin position="1"/>
        <end position="22"/>
    </location>
</feature>
<proteinExistence type="inferred from homology"/>
<dbReference type="Gene3D" id="1.10.10.10">
    <property type="entry name" value="Winged helix-like DNA-binding domain superfamily/Winged helix DNA-binding domain"/>
    <property type="match status" value="1"/>
</dbReference>
<dbReference type="PANTHER" id="PTHR43133:SF59">
    <property type="entry name" value="ECF RNA POLYMERASE SIGMA FACTOR SIGR"/>
    <property type="match status" value="1"/>
</dbReference>
<dbReference type="InterPro" id="IPR007627">
    <property type="entry name" value="RNA_pol_sigma70_r2"/>
</dbReference>
<dbReference type="SUPFAM" id="SSF88946">
    <property type="entry name" value="Sigma2 domain of RNA polymerase sigma factors"/>
    <property type="match status" value="1"/>
</dbReference>
<feature type="region of interest" description="Disordered" evidence="7">
    <location>
        <begin position="203"/>
        <end position="241"/>
    </location>
</feature>
<organism evidence="10 11">
    <name type="scientific">Mycolicibacterium rhodesiae (strain NBB3)</name>
    <name type="common">Mycobacterium rhodesiae</name>
    <dbReference type="NCBI Taxonomy" id="710685"/>
    <lineage>
        <taxon>Bacteria</taxon>
        <taxon>Bacillati</taxon>
        <taxon>Actinomycetota</taxon>
        <taxon>Actinomycetes</taxon>
        <taxon>Mycobacteriales</taxon>
        <taxon>Mycobacteriaceae</taxon>
        <taxon>Mycolicibacterium</taxon>
    </lineage>
</organism>
<feature type="domain" description="RNA polymerase sigma factor 70 region 4 type 2" evidence="9">
    <location>
        <begin position="145"/>
        <end position="195"/>
    </location>
</feature>
<dbReference type="KEGG" id="mrh:MycrhN_0195"/>
<dbReference type="STRING" id="710685.MycrhN_0195"/>
<reference evidence="10 11" key="1">
    <citation type="submission" date="2011-12" db="EMBL/GenBank/DDBJ databases">
        <title>Complete sequence of Mycobacterium rhodesiae NBB3.</title>
        <authorList>
            <consortium name="US DOE Joint Genome Institute"/>
            <person name="Lucas S."/>
            <person name="Han J."/>
            <person name="Lapidus A."/>
            <person name="Cheng J.-F."/>
            <person name="Goodwin L."/>
            <person name="Pitluck S."/>
            <person name="Peters L."/>
            <person name="Mikhailova N."/>
            <person name="Gu W."/>
            <person name="Detter J.C."/>
            <person name="Han C."/>
            <person name="Tapia R."/>
            <person name="Land M."/>
            <person name="Hauser L."/>
            <person name="Kyrpides N."/>
            <person name="Ivanova N."/>
            <person name="Pagani I."/>
            <person name="Mattes T."/>
            <person name="Holmes A."/>
            <person name="Rutledge P."/>
            <person name="Paulsen I."/>
            <person name="Coleman N."/>
            <person name="Woyke T."/>
        </authorList>
    </citation>
    <scope>NUCLEOTIDE SEQUENCE [LARGE SCALE GENOMIC DNA]</scope>
    <source>
        <strain evidence="10 11">NBB3</strain>
    </source>
</reference>
<dbReference type="PATRIC" id="fig|710685.3.peg.202"/>
<dbReference type="Gene3D" id="1.10.1740.10">
    <property type="match status" value="1"/>
</dbReference>
<evidence type="ECO:0000256" key="4">
    <source>
        <dbReference type="ARBA" id="ARBA00023125"/>
    </source>
</evidence>
<dbReference type="EMBL" id="CP003169">
    <property type="protein sequence ID" value="AEV70840.1"/>
    <property type="molecule type" value="Genomic_DNA"/>
</dbReference>
<evidence type="ECO:0000259" key="9">
    <source>
        <dbReference type="Pfam" id="PF08281"/>
    </source>
</evidence>